<dbReference type="Pfam" id="PF10604">
    <property type="entry name" value="Polyketide_cyc2"/>
    <property type="match status" value="1"/>
</dbReference>
<dbReference type="SUPFAM" id="SSF55961">
    <property type="entry name" value="Bet v1-like"/>
    <property type="match status" value="1"/>
</dbReference>
<name>A0A9P9IRV4_9PLEO</name>
<dbReference type="OrthoDB" id="509124at2759"/>
<accession>A0A9P9IRV4</accession>
<evidence type="ECO:0000313" key="2">
    <source>
        <dbReference type="Proteomes" id="UP000700596"/>
    </source>
</evidence>
<dbReference type="CDD" id="cd07822">
    <property type="entry name" value="SRPBCC_4"/>
    <property type="match status" value="1"/>
</dbReference>
<dbReference type="PANTHER" id="PTHR36166">
    <property type="entry name" value="CHROMOSOME 9, WHOLE GENOME SHOTGUN SEQUENCE"/>
    <property type="match status" value="1"/>
</dbReference>
<reference evidence="1" key="1">
    <citation type="journal article" date="2021" name="Nat. Commun.">
        <title>Genetic determinants of endophytism in the Arabidopsis root mycobiome.</title>
        <authorList>
            <person name="Mesny F."/>
            <person name="Miyauchi S."/>
            <person name="Thiergart T."/>
            <person name="Pickel B."/>
            <person name="Atanasova L."/>
            <person name="Karlsson M."/>
            <person name="Huettel B."/>
            <person name="Barry K.W."/>
            <person name="Haridas S."/>
            <person name="Chen C."/>
            <person name="Bauer D."/>
            <person name="Andreopoulos W."/>
            <person name="Pangilinan J."/>
            <person name="LaButti K."/>
            <person name="Riley R."/>
            <person name="Lipzen A."/>
            <person name="Clum A."/>
            <person name="Drula E."/>
            <person name="Henrissat B."/>
            <person name="Kohler A."/>
            <person name="Grigoriev I.V."/>
            <person name="Martin F.M."/>
            <person name="Hacquard S."/>
        </authorList>
    </citation>
    <scope>NUCLEOTIDE SEQUENCE</scope>
    <source>
        <strain evidence="1">MPI-CAGE-CH-0243</strain>
    </source>
</reference>
<evidence type="ECO:0008006" key="3">
    <source>
        <dbReference type="Google" id="ProtNLM"/>
    </source>
</evidence>
<dbReference type="EMBL" id="JAGMWT010000005">
    <property type="protein sequence ID" value="KAH7128809.1"/>
    <property type="molecule type" value="Genomic_DNA"/>
</dbReference>
<organism evidence="1 2">
    <name type="scientific">Dendryphion nanum</name>
    <dbReference type="NCBI Taxonomy" id="256645"/>
    <lineage>
        <taxon>Eukaryota</taxon>
        <taxon>Fungi</taxon>
        <taxon>Dikarya</taxon>
        <taxon>Ascomycota</taxon>
        <taxon>Pezizomycotina</taxon>
        <taxon>Dothideomycetes</taxon>
        <taxon>Pleosporomycetidae</taxon>
        <taxon>Pleosporales</taxon>
        <taxon>Torulaceae</taxon>
        <taxon>Dendryphion</taxon>
    </lineage>
</organism>
<gene>
    <name evidence="1" type="ORF">B0J11DRAFT_525872</name>
</gene>
<sequence length="150" mass="16602">MGQSHSVVTEIEIAASPAAVRSRLLDFAGYKEWHPDWTLTTHDTSKSGVDLRPGDKISCDMKGTKFSPVINENSENALKWTGDLLGLFVGTHQFYYHPSQKTPGGTTFIQREDFTGPLSYFVREGSGGGISTRANFERLNSNLAKSFEQK</sequence>
<dbReference type="InterPro" id="IPR023393">
    <property type="entry name" value="START-like_dom_sf"/>
</dbReference>
<dbReference type="InterPro" id="IPR019587">
    <property type="entry name" value="Polyketide_cyclase/dehydratase"/>
</dbReference>
<dbReference type="PANTHER" id="PTHR36166:SF1">
    <property type="entry name" value="SRPBCC DOMAIN-CONTAINING PROTEIN"/>
    <property type="match status" value="1"/>
</dbReference>
<dbReference type="Proteomes" id="UP000700596">
    <property type="component" value="Unassembled WGS sequence"/>
</dbReference>
<evidence type="ECO:0000313" key="1">
    <source>
        <dbReference type="EMBL" id="KAH7128809.1"/>
    </source>
</evidence>
<dbReference type="Gene3D" id="3.30.530.20">
    <property type="match status" value="1"/>
</dbReference>
<keyword evidence="2" id="KW-1185">Reference proteome</keyword>
<proteinExistence type="predicted"/>
<dbReference type="AlphaFoldDB" id="A0A9P9IRV4"/>
<comment type="caution">
    <text evidence="1">The sequence shown here is derived from an EMBL/GenBank/DDBJ whole genome shotgun (WGS) entry which is preliminary data.</text>
</comment>
<protein>
    <recommendedName>
        <fullName evidence="3">SRPBCC domain-containing protein</fullName>
    </recommendedName>
</protein>